<dbReference type="EMBL" id="KZ772709">
    <property type="protein sequence ID" value="PTQ40967.1"/>
    <property type="molecule type" value="Genomic_DNA"/>
</dbReference>
<feature type="domain" description="AtTam37 zinc finger" evidence="2">
    <location>
        <begin position="68"/>
        <end position="179"/>
    </location>
</feature>
<dbReference type="OrthoDB" id="1895848at2759"/>
<gene>
    <name evidence="3" type="ORF">MARPO_0037s0133</name>
</gene>
<dbReference type="PANTHER" id="PTHR36404">
    <property type="entry name" value="EMBRYO DEFECTIVE 2737"/>
    <property type="match status" value="1"/>
</dbReference>
<dbReference type="Gramene" id="Mp3g10630.1">
    <property type="protein sequence ID" value="Mp3g10630.1.cds"/>
    <property type="gene ID" value="Mp3g10630"/>
</dbReference>
<dbReference type="OMA" id="PLPTKEC"/>
<dbReference type="Pfam" id="PF25112">
    <property type="entry name" value="zf-AtTam37"/>
    <property type="match status" value="1"/>
</dbReference>
<dbReference type="InterPro" id="IPR056892">
    <property type="entry name" value="Zf-AtTam37"/>
</dbReference>
<accession>A0A2R6X4D7</accession>
<organism evidence="3 4">
    <name type="scientific">Marchantia polymorpha</name>
    <name type="common">Common liverwort</name>
    <name type="synonym">Marchantia aquatica</name>
    <dbReference type="NCBI Taxonomy" id="3197"/>
    <lineage>
        <taxon>Eukaryota</taxon>
        <taxon>Viridiplantae</taxon>
        <taxon>Streptophyta</taxon>
        <taxon>Embryophyta</taxon>
        <taxon>Marchantiophyta</taxon>
        <taxon>Marchantiopsida</taxon>
        <taxon>Marchantiidae</taxon>
        <taxon>Marchantiales</taxon>
        <taxon>Marchantiaceae</taxon>
        <taxon>Marchantia</taxon>
    </lineage>
</organism>
<feature type="compositionally biased region" description="Basic and acidic residues" evidence="1">
    <location>
        <begin position="408"/>
        <end position="460"/>
    </location>
</feature>
<name>A0A2R6X4D7_MARPO</name>
<keyword evidence="4" id="KW-1185">Reference proteome</keyword>
<evidence type="ECO:0000256" key="1">
    <source>
        <dbReference type="SAM" id="MobiDB-lite"/>
    </source>
</evidence>
<reference evidence="4" key="1">
    <citation type="journal article" date="2017" name="Cell">
        <title>Insights into land plant evolution garnered from the Marchantia polymorpha genome.</title>
        <authorList>
            <person name="Bowman J.L."/>
            <person name="Kohchi T."/>
            <person name="Yamato K.T."/>
            <person name="Jenkins J."/>
            <person name="Shu S."/>
            <person name="Ishizaki K."/>
            <person name="Yamaoka S."/>
            <person name="Nishihama R."/>
            <person name="Nakamura Y."/>
            <person name="Berger F."/>
            <person name="Adam C."/>
            <person name="Aki S.S."/>
            <person name="Althoff F."/>
            <person name="Araki T."/>
            <person name="Arteaga-Vazquez M.A."/>
            <person name="Balasubrmanian S."/>
            <person name="Barry K."/>
            <person name="Bauer D."/>
            <person name="Boehm C.R."/>
            <person name="Briginshaw L."/>
            <person name="Caballero-Perez J."/>
            <person name="Catarino B."/>
            <person name="Chen F."/>
            <person name="Chiyoda S."/>
            <person name="Chovatia M."/>
            <person name="Davies K.M."/>
            <person name="Delmans M."/>
            <person name="Demura T."/>
            <person name="Dierschke T."/>
            <person name="Dolan L."/>
            <person name="Dorantes-Acosta A.E."/>
            <person name="Eklund D.M."/>
            <person name="Florent S.N."/>
            <person name="Flores-Sandoval E."/>
            <person name="Fujiyama A."/>
            <person name="Fukuzawa H."/>
            <person name="Galik B."/>
            <person name="Grimanelli D."/>
            <person name="Grimwood J."/>
            <person name="Grossniklaus U."/>
            <person name="Hamada T."/>
            <person name="Haseloff J."/>
            <person name="Hetherington A.J."/>
            <person name="Higo A."/>
            <person name="Hirakawa Y."/>
            <person name="Hundley H.N."/>
            <person name="Ikeda Y."/>
            <person name="Inoue K."/>
            <person name="Inoue S.I."/>
            <person name="Ishida S."/>
            <person name="Jia Q."/>
            <person name="Kakita M."/>
            <person name="Kanazawa T."/>
            <person name="Kawai Y."/>
            <person name="Kawashima T."/>
            <person name="Kennedy M."/>
            <person name="Kinose K."/>
            <person name="Kinoshita T."/>
            <person name="Kohara Y."/>
            <person name="Koide E."/>
            <person name="Komatsu K."/>
            <person name="Kopischke S."/>
            <person name="Kubo M."/>
            <person name="Kyozuka J."/>
            <person name="Lagercrantz U."/>
            <person name="Lin S.S."/>
            <person name="Lindquist E."/>
            <person name="Lipzen A.M."/>
            <person name="Lu C.W."/>
            <person name="De Luna E."/>
            <person name="Martienssen R.A."/>
            <person name="Minamino N."/>
            <person name="Mizutani M."/>
            <person name="Mizutani M."/>
            <person name="Mochizuki N."/>
            <person name="Monte I."/>
            <person name="Mosher R."/>
            <person name="Nagasaki H."/>
            <person name="Nakagami H."/>
            <person name="Naramoto S."/>
            <person name="Nishitani K."/>
            <person name="Ohtani M."/>
            <person name="Okamoto T."/>
            <person name="Okumura M."/>
            <person name="Phillips J."/>
            <person name="Pollak B."/>
            <person name="Reinders A."/>
            <person name="Rovekamp M."/>
            <person name="Sano R."/>
            <person name="Sawa S."/>
            <person name="Schmid M.W."/>
            <person name="Shirakawa M."/>
            <person name="Solano R."/>
            <person name="Spunde A."/>
            <person name="Suetsugu N."/>
            <person name="Sugano S."/>
            <person name="Sugiyama A."/>
            <person name="Sun R."/>
            <person name="Suzuki Y."/>
            <person name="Takenaka M."/>
            <person name="Takezawa D."/>
            <person name="Tomogane H."/>
            <person name="Tsuzuki M."/>
            <person name="Ueda T."/>
            <person name="Umeda M."/>
            <person name="Ward J.M."/>
            <person name="Watanabe Y."/>
            <person name="Yazaki K."/>
            <person name="Yokoyama R."/>
            <person name="Yoshitake Y."/>
            <person name="Yotsui I."/>
            <person name="Zachgo S."/>
            <person name="Schmutz J."/>
        </authorList>
    </citation>
    <scope>NUCLEOTIDE SEQUENCE [LARGE SCALE GENOMIC DNA]</scope>
    <source>
        <strain evidence="4">Tak-1</strain>
    </source>
</reference>
<feature type="compositionally biased region" description="Low complexity" evidence="1">
    <location>
        <begin position="392"/>
        <end position="401"/>
    </location>
</feature>
<feature type="region of interest" description="Disordered" evidence="1">
    <location>
        <begin position="392"/>
        <end position="460"/>
    </location>
</feature>
<evidence type="ECO:0000313" key="4">
    <source>
        <dbReference type="Proteomes" id="UP000244005"/>
    </source>
</evidence>
<protein>
    <recommendedName>
        <fullName evidence="2">AtTam37 zinc finger domain-containing protein</fullName>
    </recommendedName>
</protein>
<proteinExistence type="predicted"/>
<sequence>MDKWAGEARKRAAMVAEVLKDAAFDLSWDVRDHAKTGFGVPKLVSSVASLGVATVAAAGVASVGFDLGGKFFGKRECNTCNGWEGLRCTMCRGSGKVRYNINDSSLADSERASSRSVAAAAMEGRADIEYIPASIGMSLPYPYRDCPACEATGVMVCSTCEGDSWKPKFNFDNIMNAPWQSWDVYRKMKPPTLQGKGEVIRDPAMAAFSMYGRAEAEQGIALDEDVKEKMMYNYQDAREYDYLRERIERREPGWENMQEVLFTKDPERALSDPVIISDPAYYTAKQKIQAEVHDLPVPPTPAEWMNDVKYPLSEADWSKNELKDPRAKTEMDVLLRGQEQFYKSMKDRSWAMHWRKMKAAEVTRNKINSFEHGLEVDSYQSAQPEALRSEADVASTAAASSVPTKVKRAVEKKTDAKKRPDDEKKKRERQERAERMARQAAEREAALAKAKAARERKGAS</sequence>
<evidence type="ECO:0000313" key="3">
    <source>
        <dbReference type="EMBL" id="PTQ40967.1"/>
    </source>
</evidence>
<evidence type="ECO:0000259" key="2">
    <source>
        <dbReference type="Pfam" id="PF25112"/>
    </source>
</evidence>
<dbReference type="AlphaFoldDB" id="A0A2R6X4D7"/>
<dbReference type="Proteomes" id="UP000244005">
    <property type="component" value="Unassembled WGS sequence"/>
</dbReference>
<dbReference type="PANTHER" id="PTHR36404:SF1">
    <property type="entry name" value="EMBRYO DEFECTIVE 2737"/>
    <property type="match status" value="1"/>
</dbReference>